<dbReference type="AlphaFoldDB" id="A0AAN5VQY5"/>
<protein>
    <submittedName>
        <fullName evidence="1">Conjugal transfer protein TraG</fullName>
    </submittedName>
</protein>
<dbReference type="InterPro" id="IPR027417">
    <property type="entry name" value="P-loop_NTPase"/>
</dbReference>
<dbReference type="Gene3D" id="3.40.50.300">
    <property type="entry name" value="P-loop containing nucleotide triphosphate hydrolases"/>
    <property type="match status" value="1"/>
</dbReference>
<name>A0AAN5VQY5_CLODI</name>
<dbReference type="RefSeq" id="WP_009899106.1">
    <property type="nucleotide sequence ID" value="NZ_FUQT01000003.1"/>
</dbReference>
<reference evidence="1" key="2">
    <citation type="submission" date="2021-06" db="EMBL/GenBank/DDBJ databases">
        <authorList>
            <consortium name="NCBI Pathogen Detection Project"/>
        </authorList>
    </citation>
    <scope>NUCLEOTIDE SEQUENCE</scope>
    <source>
        <strain evidence="1">HN1000</strain>
    </source>
</reference>
<comment type="caution">
    <text evidence="1">The sequence shown here is derived from an EMBL/GenBank/DDBJ whole genome shotgun (WGS) entry which is preliminary data.</text>
</comment>
<gene>
    <name evidence="1" type="ORF">KRM00_003727</name>
</gene>
<proteinExistence type="predicted"/>
<organism evidence="1 2">
    <name type="scientific">Clostridioides difficile</name>
    <name type="common">Peptoclostridium difficile</name>
    <dbReference type="NCBI Taxonomy" id="1496"/>
    <lineage>
        <taxon>Bacteria</taxon>
        <taxon>Bacillati</taxon>
        <taxon>Bacillota</taxon>
        <taxon>Clostridia</taxon>
        <taxon>Peptostreptococcales</taxon>
        <taxon>Peptostreptococcaceae</taxon>
        <taxon>Clostridioides</taxon>
    </lineage>
</organism>
<dbReference type="EMBL" id="DAEPXK010000064">
    <property type="protein sequence ID" value="HBH1544183.1"/>
    <property type="molecule type" value="Genomic_DNA"/>
</dbReference>
<reference evidence="1" key="1">
    <citation type="journal article" date="2018" name="Genome Biol.">
        <title>SKESA: strategic k-mer extension for scrupulous assemblies.</title>
        <authorList>
            <person name="Souvorov A."/>
            <person name="Agarwala R."/>
            <person name="Lipman D.J."/>
        </authorList>
    </citation>
    <scope>NUCLEOTIDE SEQUENCE</scope>
    <source>
        <strain evidence="1">HN1000</strain>
    </source>
</reference>
<sequence>MENLQNDNKNTNLIIGTNNNNDIFISQKNRYLNMIVLGKKGTGKTSKVLPTLASQDLQNKNIGMTLIVTKKEMAYTLNALAKEFDREVVFLKVSTNIEILNHFLFMEKYDYDYVNENIINYKEAIKKKKIVIIDMEVAKYKYNAINAVKMLLLQLTLDIQETDITKRNPHFIYIDDSFYYLDSLEYLLNYSDDYNISLILFFQSRNQFLLNDKDYTALLDNNIRTTILLNALNVEDVEYYQKRIYEKKNPSDFWQQHLNFFLYESLNATGKRIVGSGQFKFLDKEFIENLEKKSKRLRNKLIKNTKDEYKNKNMIKDFSYLEGEPTPVDPRLIFEENITDNNNELDILIKSENSHKQNSLGEMEKEKKRKISSILFNKESENISYVNNNFDYKF</sequence>
<dbReference type="SUPFAM" id="SSF52540">
    <property type="entry name" value="P-loop containing nucleoside triphosphate hydrolases"/>
    <property type="match status" value="1"/>
</dbReference>
<evidence type="ECO:0000313" key="1">
    <source>
        <dbReference type="EMBL" id="HBH1544183.1"/>
    </source>
</evidence>
<accession>A0AAN5VQY5</accession>
<evidence type="ECO:0000313" key="2">
    <source>
        <dbReference type="Proteomes" id="UP000878956"/>
    </source>
</evidence>
<dbReference type="Proteomes" id="UP000878956">
    <property type="component" value="Unassembled WGS sequence"/>
</dbReference>